<feature type="domain" description="Outer membrane protein beta-barrel" evidence="2">
    <location>
        <begin position="24"/>
        <end position="206"/>
    </location>
</feature>
<comment type="caution">
    <text evidence="3">The sequence shown here is derived from an EMBL/GenBank/DDBJ whole genome shotgun (WGS) entry which is preliminary data.</text>
</comment>
<evidence type="ECO:0000313" key="4">
    <source>
        <dbReference type="Proteomes" id="UP000009309"/>
    </source>
</evidence>
<dbReference type="InterPro" id="IPR025665">
    <property type="entry name" value="Beta-barrel_OMP_2"/>
</dbReference>
<dbReference type="eggNOG" id="COG3637">
    <property type="taxonomic scope" value="Bacteria"/>
</dbReference>
<dbReference type="RefSeq" id="WP_009280683.1">
    <property type="nucleotide sequence ID" value="NZ_CAIT01000005.1"/>
</dbReference>
<evidence type="ECO:0000256" key="1">
    <source>
        <dbReference type="SAM" id="SignalP"/>
    </source>
</evidence>
<organism evidence="3 4">
    <name type="scientific">Fibrisoma limi BUZ 3</name>
    <dbReference type="NCBI Taxonomy" id="1185876"/>
    <lineage>
        <taxon>Bacteria</taxon>
        <taxon>Pseudomonadati</taxon>
        <taxon>Bacteroidota</taxon>
        <taxon>Cytophagia</taxon>
        <taxon>Cytophagales</taxon>
        <taxon>Spirosomataceae</taxon>
        <taxon>Fibrisoma</taxon>
    </lineage>
</organism>
<accession>I2GDX4</accession>
<dbReference type="OrthoDB" id="1001536at2"/>
<dbReference type="EMBL" id="CAIT01000005">
    <property type="protein sequence ID" value="CCH52099.1"/>
    <property type="molecule type" value="Genomic_DNA"/>
</dbReference>
<dbReference type="Pfam" id="PF13568">
    <property type="entry name" value="OMP_b-brl_2"/>
    <property type="match status" value="1"/>
</dbReference>
<sequence>MSFRSTVLAVSLSLSALIPTLPCQAQSGKKMSIGLKVGANFSQLNTLEFRTPRLMENGMPVLSGGQVVYDFFQSNNSRTTGIVGGVFVRLGNKVFLQPELLLSSKGGTFDLVQTGLMTQQVNVKFTTFDIPLLVGFRLGPLRFNAGPIASLTVSENNSLKEAFKQYTTQSIDKTAKQAVFGYQAGGGLSLLGLQLDLRYEGSLSDFSSVGLKTPSNDARFTGKTSLWQITAGFAF</sequence>
<protein>
    <recommendedName>
        <fullName evidence="2">Outer membrane protein beta-barrel domain-containing protein</fullName>
    </recommendedName>
</protein>
<proteinExistence type="predicted"/>
<dbReference type="AlphaFoldDB" id="I2GDX4"/>
<keyword evidence="1" id="KW-0732">Signal</keyword>
<feature type="signal peptide" evidence="1">
    <location>
        <begin position="1"/>
        <end position="25"/>
    </location>
</feature>
<reference evidence="3 4" key="1">
    <citation type="journal article" date="2012" name="J. Bacteriol.">
        <title>Genome Sequence of the Filamentous Bacterium Fibrisoma limi BUZ 3T.</title>
        <authorList>
            <person name="Filippini M."/>
            <person name="Qi W."/>
            <person name="Jaenicke S."/>
            <person name="Goesmann A."/>
            <person name="Smits T.H."/>
            <person name="Bagheri H.C."/>
        </authorList>
    </citation>
    <scope>NUCLEOTIDE SEQUENCE [LARGE SCALE GENOMIC DNA]</scope>
    <source>
        <strain evidence="4">BUZ 3T</strain>
    </source>
</reference>
<dbReference type="Proteomes" id="UP000009309">
    <property type="component" value="Unassembled WGS sequence"/>
</dbReference>
<evidence type="ECO:0000259" key="2">
    <source>
        <dbReference type="Pfam" id="PF13568"/>
    </source>
</evidence>
<gene>
    <name evidence="3" type="ORF">BN8_01072</name>
</gene>
<keyword evidence="4" id="KW-1185">Reference proteome</keyword>
<dbReference type="STRING" id="1185876.BN8_01072"/>
<name>I2GDX4_9BACT</name>
<evidence type="ECO:0000313" key="3">
    <source>
        <dbReference type="EMBL" id="CCH52099.1"/>
    </source>
</evidence>
<feature type="chain" id="PRO_5003659737" description="Outer membrane protein beta-barrel domain-containing protein" evidence="1">
    <location>
        <begin position="26"/>
        <end position="235"/>
    </location>
</feature>